<dbReference type="OrthoDB" id="415566at2759"/>
<protein>
    <recommendedName>
        <fullName evidence="2">CHASE domain-containing protein</fullName>
    </recommendedName>
</protein>
<sequence length="760" mass="85129">MSSPAAATPRRPSDIFNDPDIDLMVAVSRQVSARSEYESLQVGRVNAIPPVLEKSAQIPLWMRWKEFWAVLAVILAIVGVSVYNLTSSDARLLGHLQKSVVYVAQTHAGDITRQIRTSVSSLQALEAIVAVDKYGTSLQDFDKLAESLIRTYKGISNLQLAPFGTIQVIYPLVDETQDNRAALGHALLLDPARKDGALKTVLARTTQVVGPLKLLQGGVAAIARRPIFSRHAPKYLPDEWFVASDGVNYTRTCSLPEFRDRADSGCSFQGPPDLDGETTYFWGFATLLMRMDDLLNVTDLASLETGAREAVPGIAAFAFQLEDLNPHPSVVDFGGVWLRSARTEALHKAVEAMVAVEEFGFQWRLLLVPVDGWPAVSEHFWLQLLLILPTTAFLGAALGVGILLGLRRHALKLEDLAKYLEKKRVETIRSSVENLNHFQFPMYLVECQNFLRMGRLVQHEEARETGKLRCFDFPEDISRVLASEEVVFISHQWVGFRHPDPENVQYQAMHIAIDGFRKKGIECGLIWVDYTSIPQANAFLQQSAINSLSVYASNCSVFLTVAPKCTHADTGRPLDMHTYRSRAWCRLELLSYKCRRGAEEEATYACDGKTLMDADWDEEATLQVLDGYFSCCSMRHPEGQQCDCEKIRAVLLGLCWRLMAIRRDGEGRARAWATRMMERLAEDREKYFPSYFSYASVEGLQRRELFQGYFPLLQSMFEEDSALNEAERLQVSAILGSCIPSETHHRPLGAQGPKHGTTAV</sequence>
<gene>
    <name evidence="3" type="ORF">SNAT2548_LOCUS24089</name>
</gene>
<evidence type="ECO:0000313" key="3">
    <source>
        <dbReference type="EMBL" id="CAE7442940.1"/>
    </source>
</evidence>
<keyword evidence="1" id="KW-0472">Membrane</keyword>
<reference evidence="3" key="1">
    <citation type="submission" date="2021-02" db="EMBL/GenBank/DDBJ databases">
        <authorList>
            <person name="Dougan E. K."/>
            <person name="Rhodes N."/>
            <person name="Thang M."/>
            <person name="Chan C."/>
        </authorList>
    </citation>
    <scope>NUCLEOTIDE SEQUENCE</scope>
</reference>
<evidence type="ECO:0000259" key="2">
    <source>
        <dbReference type="PROSITE" id="PS50839"/>
    </source>
</evidence>
<feature type="domain" description="CHASE" evidence="2">
    <location>
        <begin position="166"/>
        <end position="303"/>
    </location>
</feature>
<organism evidence="3 4">
    <name type="scientific">Symbiodinium natans</name>
    <dbReference type="NCBI Taxonomy" id="878477"/>
    <lineage>
        <taxon>Eukaryota</taxon>
        <taxon>Sar</taxon>
        <taxon>Alveolata</taxon>
        <taxon>Dinophyceae</taxon>
        <taxon>Suessiales</taxon>
        <taxon>Symbiodiniaceae</taxon>
        <taxon>Symbiodinium</taxon>
    </lineage>
</organism>
<feature type="transmembrane region" description="Helical" evidence="1">
    <location>
        <begin position="67"/>
        <end position="86"/>
    </location>
</feature>
<dbReference type="SMART" id="SM01079">
    <property type="entry name" value="CHASE"/>
    <property type="match status" value="1"/>
</dbReference>
<name>A0A812RHX7_9DINO</name>
<accession>A0A812RHX7</accession>
<keyword evidence="1" id="KW-0812">Transmembrane</keyword>
<dbReference type="InterPro" id="IPR006189">
    <property type="entry name" value="CHASE_dom"/>
</dbReference>
<keyword evidence="1" id="KW-1133">Transmembrane helix</keyword>
<evidence type="ECO:0000256" key="1">
    <source>
        <dbReference type="SAM" id="Phobius"/>
    </source>
</evidence>
<dbReference type="Proteomes" id="UP000604046">
    <property type="component" value="Unassembled WGS sequence"/>
</dbReference>
<comment type="caution">
    <text evidence="3">The sequence shown here is derived from an EMBL/GenBank/DDBJ whole genome shotgun (WGS) entry which is preliminary data.</text>
</comment>
<proteinExistence type="predicted"/>
<dbReference type="GO" id="GO:0003824">
    <property type="term" value="F:catalytic activity"/>
    <property type="evidence" value="ECO:0007669"/>
    <property type="project" value="UniProtKB-ARBA"/>
</dbReference>
<dbReference type="AlphaFoldDB" id="A0A812RHX7"/>
<dbReference type="PROSITE" id="PS50839">
    <property type="entry name" value="CHASE"/>
    <property type="match status" value="1"/>
</dbReference>
<keyword evidence="4" id="KW-1185">Reference proteome</keyword>
<evidence type="ECO:0000313" key="4">
    <source>
        <dbReference type="Proteomes" id="UP000604046"/>
    </source>
</evidence>
<dbReference type="EMBL" id="CAJNDS010002345">
    <property type="protein sequence ID" value="CAE7442940.1"/>
    <property type="molecule type" value="Genomic_DNA"/>
</dbReference>